<evidence type="ECO:0000256" key="2">
    <source>
        <dbReference type="ARBA" id="ARBA00008170"/>
    </source>
</evidence>
<evidence type="ECO:0000313" key="10">
    <source>
        <dbReference type="EMBL" id="CAI6256947.1"/>
    </source>
</evidence>
<feature type="transmembrane region" description="Helical" evidence="8">
    <location>
        <begin position="406"/>
        <end position="423"/>
    </location>
</feature>
<keyword evidence="6" id="KW-0406">Ion transport</keyword>
<feature type="domain" description="Sodium/calcium exchanger membrane region" evidence="9">
    <location>
        <begin position="37"/>
        <end position="205"/>
    </location>
</feature>
<reference evidence="10" key="1">
    <citation type="submission" date="2023-01" db="EMBL/GenBank/DDBJ databases">
        <authorList>
            <person name="Van Ghelder C."/>
            <person name="Rancurel C."/>
        </authorList>
    </citation>
    <scope>NUCLEOTIDE SEQUENCE</scope>
    <source>
        <strain evidence="10">CNCM I-4278</strain>
    </source>
</reference>
<feature type="transmembrane region" description="Helical" evidence="8">
    <location>
        <begin position="345"/>
        <end position="369"/>
    </location>
</feature>
<accession>A0A9W4U3L6</accession>
<comment type="similarity">
    <text evidence="2">Belongs to the Ca(2+):cation antiporter (CaCA) (TC 2.A.19) family.</text>
</comment>
<feature type="transmembrane region" description="Helical" evidence="8">
    <location>
        <begin position="12"/>
        <end position="32"/>
    </location>
</feature>
<dbReference type="GO" id="GO:0015369">
    <property type="term" value="F:calcium:proton antiporter activity"/>
    <property type="evidence" value="ECO:0007669"/>
    <property type="project" value="TreeGrafter"/>
</dbReference>
<evidence type="ECO:0000313" key="11">
    <source>
        <dbReference type="Proteomes" id="UP001152607"/>
    </source>
</evidence>
<keyword evidence="3" id="KW-0813">Transport</keyword>
<dbReference type="GO" id="GO:0006874">
    <property type="term" value="P:intracellular calcium ion homeostasis"/>
    <property type="evidence" value="ECO:0007669"/>
    <property type="project" value="TreeGrafter"/>
</dbReference>
<evidence type="ECO:0000256" key="5">
    <source>
        <dbReference type="ARBA" id="ARBA00022989"/>
    </source>
</evidence>
<feature type="transmembrane region" description="Helical" evidence="8">
    <location>
        <begin position="68"/>
        <end position="88"/>
    </location>
</feature>
<dbReference type="PANTHER" id="PTHR31503:SF22">
    <property type="entry name" value="VACUOLAR CALCIUM ION TRANSPORTER"/>
    <property type="match status" value="1"/>
</dbReference>
<feature type="transmembrane region" description="Helical" evidence="8">
    <location>
        <begin position="147"/>
        <end position="165"/>
    </location>
</feature>
<comment type="subcellular location">
    <subcellularLocation>
        <location evidence="1">Endomembrane system</location>
        <topology evidence="1">Multi-pass membrane protein</topology>
    </subcellularLocation>
</comment>
<evidence type="ECO:0000256" key="7">
    <source>
        <dbReference type="ARBA" id="ARBA00023136"/>
    </source>
</evidence>
<evidence type="ECO:0000256" key="8">
    <source>
        <dbReference type="SAM" id="Phobius"/>
    </source>
</evidence>
<sequence>MYKSIVQWAATYWSRLLLLTVPFGIAASKLGFSHSTVFILNCIAIIPLADVLCRATDDASSFLGETSGALLNITMGNVTELVILYVGLPTSPTLLTFLDSVHALLQRQYTIVRTSLLGSSIVNILLVLGLSIVAGETRERGQMYNVVATRIAAGMLCLTSISLIVPSTLRFSSDAATQTHDVLEISRAISVVLVFIYFGYLWIQTASPRFSYKPLAEPHKEACAPEMVESTELHVPRDCRSTYTQPHDPLIPTLELGSELALTLKSTPAKRASWLRKATPLFLLIVSTALIFICGEVLVSSVDHVVDNSPISKTMVGLVILPIVGNAAELISGVMFALRGQMDLAFAVAIGSAVQIAMFVTPLVVLLGWGLGREMGFCFTGFERGVFGGSVVLFLVMGVGRRCGMVKGGLLLAGYIVIGYMAMLT</sequence>
<dbReference type="EMBL" id="CAOQHR010000001">
    <property type="protein sequence ID" value="CAI6256947.1"/>
    <property type="molecule type" value="Genomic_DNA"/>
</dbReference>
<feature type="domain" description="Sodium/calcium exchanger membrane region" evidence="9">
    <location>
        <begin position="281"/>
        <end position="421"/>
    </location>
</feature>
<dbReference type="Gene3D" id="1.20.1420.30">
    <property type="entry name" value="NCX, central ion-binding region"/>
    <property type="match status" value="2"/>
</dbReference>
<dbReference type="InterPro" id="IPR004713">
    <property type="entry name" value="CaH_exchang"/>
</dbReference>
<dbReference type="OrthoDB" id="1699231at2759"/>
<organism evidence="10 11">
    <name type="scientific">Periconia digitata</name>
    <dbReference type="NCBI Taxonomy" id="1303443"/>
    <lineage>
        <taxon>Eukaryota</taxon>
        <taxon>Fungi</taxon>
        <taxon>Dikarya</taxon>
        <taxon>Ascomycota</taxon>
        <taxon>Pezizomycotina</taxon>
        <taxon>Dothideomycetes</taxon>
        <taxon>Pleosporomycetidae</taxon>
        <taxon>Pleosporales</taxon>
        <taxon>Massarineae</taxon>
        <taxon>Periconiaceae</taxon>
        <taxon>Periconia</taxon>
    </lineage>
</organism>
<dbReference type="GO" id="GO:0012505">
    <property type="term" value="C:endomembrane system"/>
    <property type="evidence" value="ECO:0007669"/>
    <property type="project" value="UniProtKB-SubCell"/>
</dbReference>
<dbReference type="Pfam" id="PF01699">
    <property type="entry name" value="Na_Ca_ex"/>
    <property type="match status" value="2"/>
</dbReference>
<name>A0A9W4U3L6_9PLEO</name>
<dbReference type="Proteomes" id="UP001152607">
    <property type="component" value="Unassembled WGS sequence"/>
</dbReference>
<dbReference type="InterPro" id="IPR004837">
    <property type="entry name" value="NaCa_Exmemb"/>
</dbReference>
<dbReference type="InterPro" id="IPR044880">
    <property type="entry name" value="NCX_ion-bd_dom_sf"/>
</dbReference>
<keyword evidence="7 8" id="KW-0472">Membrane</keyword>
<evidence type="ECO:0000256" key="6">
    <source>
        <dbReference type="ARBA" id="ARBA00023065"/>
    </source>
</evidence>
<evidence type="ECO:0000256" key="4">
    <source>
        <dbReference type="ARBA" id="ARBA00022692"/>
    </source>
</evidence>
<feature type="transmembrane region" description="Helical" evidence="8">
    <location>
        <begin position="38"/>
        <end position="56"/>
    </location>
</feature>
<protein>
    <recommendedName>
        <fullName evidence="9">Sodium/calcium exchanger membrane region domain-containing protein</fullName>
    </recommendedName>
</protein>
<feature type="transmembrane region" description="Helical" evidence="8">
    <location>
        <begin position="281"/>
        <end position="302"/>
    </location>
</feature>
<comment type="caution">
    <text evidence="10">The sequence shown here is derived from an EMBL/GenBank/DDBJ whole genome shotgun (WGS) entry which is preliminary data.</text>
</comment>
<dbReference type="PANTHER" id="PTHR31503">
    <property type="entry name" value="VACUOLAR CALCIUM ION TRANSPORTER"/>
    <property type="match status" value="1"/>
</dbReference>
<feature type="transmembrane region" description="Helical" evidence="8">
    <location>
        <begin position="185"/>
        <end position="203"/>
    </location>
</feature>
<proteinExistence type="inferred from homology"/>
<feature type="transmembrane region" description="Helical" evidence="8">
    <location>
        <begin position="116"/>
        <end position="135"/>
    </location>
</feature>
<feature type="transmembrane region" description="Helical" evidence="8">
    <location>
        <begin position="381"/>
        <end position="399"/>
    </location>
</feature>
<evidence type="ECO:0000259" key="9">
    <source>
        <dbReference type="Pfam" id="PF01699"/>
    </source>
</evidence>
<evidence type="ECO:0000256" key="3">
    <source>
        <dbReference type="ARBA" id="ARBA00022448"/>
    </source>
</evidence>
<dbReference type="AlphaFoldDB" id="A0A9W4U3L6"/>
<evidence type="ECO:0000256" key="1">
    <source>
        <dbReference type="ARBA" id="ARBA00004127"/>
    </source>
</evidence>
<keyword evidence="11" id="KW-1185">Reference proteome</keyword>
<dbReference type="GO" id="GO:0000329">
    <property type="term" value="C:fungal-type vacuole membrane"/>
    <property type="evidence" value="ECO:0007669"/>
    <property type="project" value="TreeGrafter"/>
</dbReference>
<gene>
    <name evidence="10" type="ORF">PDIGIT_LOCUS1192</name>
</gene>
<keyword evidence="5 8" id="KW-1133">Transmembrane helix</keyword>
<feature type="transmembrane region" description="Helical" evidence="8">
    <location>
        <begin position="314"/>
        <end position="338"/>
    </location>
</feature>
<keyword evidence="4 8" id="KW-0812">Transmembrane</keyword>